<evidence type="ECO:0000256" key="8">
    <source>
        <dbReference type="ARBA" id="ARBA00022989"/>
    </source>
</evidence>
<evidence type="ECO:0000256" key="10">
    <source>
        <dbReference type="ARBA" id="ARBA00023136"/>
    </source>
</evidence>
<dbReference type="InterPro" id="IPR050186">
    <property type="entry name" value="TPT_transporter"/>
</dbReference>
<evidence type="ECO:0000256" key="11">
    <source>
        <dbReference type="ARBA" id="ARBA00045519"/>
    </source>
</evidence>
<dbReference type="InterPro" id="IPR002379">
    <property type="entry name" value="ATPase_proteolipid_c-like_dom"/>
</dbReference>
<feature type="transmembrane region" description="Helical" evidence="13">
    <location>
        <begin position="330"/>
        <end position="351"/>
    </location>
</feature>
<comment type="subunit">
    <text evidence="5">Homooligomer.</text>
</comment>
<dbReference type="InterPro" id="IPR000245">
    <property type="entry name" value="ATPase_proteolipid_csu"/>
</dbReference>
<evidence type="ECO:0000256" key="1">
    <source>
        <dbReference type="ARBA" id="ARBA00003420"/>
    </source>
</evidence>
<feature type="region of interest" description="Disordered" evidence="14">
    <location>
        <begin position="408"/>
        <end position="452"/>
    </location>
</feature>
<organism evidence="17 18">
    <name type="scientific">Seiridium unicorne</name>
    <dbReference type="NCBI Taxonomy" id="138068"/>
    <lineage>
        <taxon>Eukaryota</taxon>
        <taxon>Fungi</taxon>
        <taxon>Dikarya</taxon>
        <taxon>Ascomycota</taxon>
        <taxon>Pezizomycotina</taxon>
        <taxon>Sordariomycetes</taxon>
        <taxon>Xylariomycetidae</taxon>
        <taxon>Amphisphaeriales</taxon>
        <taxon>Sporocadaceae</taxon>
        <taxon>Seiridium</taxon>
    </lineage>
</organism>
<accession>A0ABR2UNG2</accession>
<evidence type="ECO:0000256" key="7">
    <source>
        <dbReference type="ARBA" id="ARBA00022692"/>
    </source>
</evidence>
<feature type="transmembrane region" description="Helical" evidence="13">
    <location>
        <begin position="270"/>
        <end position="288"/>
    </location>
</feature>
<comment type="similarity">
    <text evidence="3 13">Belongs to the V-ATPase proteolipid subunit family.</text>
</comment>
<keyword evidence="18" id="KW-1185">Reference proteome</keyword>
<sequence length="452" mass="48930">MPLHQGFLQLGAGISVGLCGLAAGSAIGIVGDAGANQIWAVVRASTQQPRLYVGMVLILIFAEVLGLHGVIVSILMLTKSRDATPAWIFFSNITIIFNKWLLDTAGFPIILTTIHLVTSTLLTQLLARFTPLLDSRHAIKLNGRIYIRAILPIGVLYTISLLCSNLTYLYLSVPFIQMLKALAPVSTLFLSFFLGFDNPKLSKLWNVLIIAGGVLLSSLGEGRFNWIGFSFQMGGTVAESLRLLLIQGLLSKEGDGNILKGAGMDPLVGLYYYAPVCAILNGMVALVFEMPKFDSADLQRVGWTVLVLNGLVAFMLNVASVFLIGRTSALAMNLTGILKSILLVVASMVIWNTPMTLLQAVGYLVTLVALFYYSMGGFETAKSHFEWVLGNCRSLFASDQLYQVVPSGHDERTTPDVESGEAESSSSSGIRRGSTEERDVDGIEEKSARKHG</sequence>
<dbReference type="Gene3D" id="1.20.120.610">
    <property type="entry name" value="lithium bound rotor ring of v- atpase"/>
    <property type="match status" value="1"/>
</dbReference>
<dbReference type="Pfam" id="PF03151">
    <property type="entry name" value="TPT"/>
    <property type="match status" value="1"/>
</dbReference>
<name>A0ABR2UNG2_9PEZI</name>
<comment type="caution">
    <text evidence="13">Lacks conserved residue(s) required for the propagation of feature annotation.</text>
</comment>
<evidence type="ECO:0000256" key="3">
    <source>
        <dbReference type="ARBA" id="ARBA00007296"/>
    </source>
</evidence>
<feature type="transmembrane region" description="Helical" evidence="13">
    <location>
        <begin position="177"/>
        <end position="196"/>
    </location>
</feature>
<comment type="similarity">
    <text evidence="4">Belongs to the TPT transporter family. SLC35D subfamily.</text>
</comment>
<reference evidence="17 18" key="1">
    <citation type="journal article" date="2024" name="J. Plant Pathol.">
        <title>Sequence and assembly of the genome of Seiridium unicorne, isolate CBS 538.82, causal agent of cypress canker disease.</title>
        <authorList>
            <person name="Scali E."/>
            <person name="Rocca G.D."/>
            <person name="Danti R."/>
            <person name="Garbelotto M."/>
            <person name="Barberini S."/>
            <person name="Baroncelli R."/>
            <person name="Emiliani G."/>
        </authorList>
    </citation>
    <scope>NUCLEOTIDE SEQUENCE [LARGE SCALE GENOMIC DNA]</scope>
    <source>
        <strain evidence="17 18">BM-138-508</strain>
    </source>
</reference>
<protein>
    <recommendedName>
        <fullName evidence="19">Sugar phosphate transporter domain-containing protein</fullName>
    </recommendedName>
</protein>
<evidence type="ECO:0008006" key="19">
    <source>
        <dbReference type="Google" id="ProtNLM"/>
    </source>
</evidence>
<dbReference type="SUPFAM" id="SSF81333">
    <property type="entry name" value="F1F0 ATP synthase subunit C"/>
    <property type="match status" value="1"/>
</dbReference>
<feature type="transmembrane region" description="Helical" evidence="13">
    <location>
        <begin position="149"/>
        <end position="171"/>
    </location>
</feature>
<evidence type="ECO:0000256" key="14">
    <source>
        <dbReference type="SAM" id="MobiDB-lite"/>
    </source>
</evidence>
<feature type="compositionally biased region" description="Basic and acidic residues" evidence="14">
    <location>
        <begin position="433"/>
        <end position="452"/>
    </location>
</feature>
<comment type="function">
    <text evidence="1">Involved in the import of GDP-mannose from the cytoplasm into the Golgi lumen.</text>
</comment>
<dbReference type="PRINTS" id="PR00122">
    <property type="entry name" value="VACATPASE"/>
</dbReference>
<feature type="transmembrane region" description="Helical" evidence="13">
    <location>
        <begin position="107"/>
        <end position="129"/>
    </location>
</feature>
<evidence type="ECO:0000256" key="12">
    <source>
        <dbReference type="ARBA" id="ARBA00046480"/>
    </source>
</evidence>
<comment type="function">
    <text evidence="13">Proton-conducting pore forming of the V0 complex of vacuolar(H+)-ATPase (V-ATPase), a multisubunit enzyme composed of a peripheral complex (V1) that hydrolyzes ATP and a membrane integral complex (V0) that translocates protons. V-ATPase is responsible for acidifying and maintaining the pH of intracellular compartments.</text>
</comment>
<evidence type="ECO:0000259" key="16">
    <source>
        <dbReference type="Pfam" id="PF03151"/>
    </source>
</evidence>
<dbReference type="PANTHER" id="PTHR11132">
    <property type="entry name" value="SOLUTE CARRIER FAMILY 35"/>
    <property type="match status" value="1"/>
</dbReference>
<comment type="subcellular location">
    <subcellularLocation>
        <location evidence="2">Endoplasmic reticulum membrane</location>
        <topology evidence="2">Multi-pass membrane protein</topology>
    </subcellularLocation>
</comment>
<dbReference type="CDD" id="cd18176">
    <property type="entry name" value="ATP-synt_Vo_c_ATP6C_rpt2"/>
    <property type="match status" value="1"/>
</dbReference>
<dbReference type="EMBL" id="JARVKF010000408">
    <property type="protein sequence ID" value="KAK9416180.1"/>
    <property type="molecule type" value="Genomic_DNA"/>
</dbReference>
<proteinExistence type="inferred from homology"/>
<evidence type="ECO:0000256" key="9">
    <source>
        <dbReference type="ARBA" id="ARBA00023065"/>
    </source>
</evidence>
<evidence type="ECO:0000259" key="15">
    <source>
        <dbReference type="Pfam" id="PF00137"/>
    </source>
</evidence>
<dbReference type="Proteomes" id="UP001408356">
    <property type="component" value="Unassembled WGS sequence"/>
</dbReference>
<evidence type="ECO:0000256" key="2">
    <source>
        <dbReference type="ARBA" id="ARBA00004477"/>
    </source>
</evidence>
<evidence type="ECO:0000256" key="5">
    <source>
        <dbReference type="ARBA" id="ARBA00011182"/>
    </source>
</evidence>
<keyword evidence="7 13" id="KW-0812">Transmembrane</keyword>
<keyword evidence="6 13" id="KW-0813">Transport</keyword>
<evidence type="ECO:0000256" key="4">
    <source>
        <dbReference type="ARBA" id="ARBA00010425"/>
    </source>
</evidence>
<keyword evidence="9 13" id="KW-0406">Ion transport</keyword>
<keyword evidence="8 13" id="KW-1133">Transmembrane helix</keyword>
<evidence type="ECO:0000256" key="6">
    <source>
        <dbReference type="ARBA" id="ARBA00022448"/>
    </source>
</evidence>
<comment type="caution">
    <text evidence="17">The sequence shown here is derived from an EMBL/GenBank/DDBJ whole genome shotgun (WGS) entry which is preliminary data.</text>
</comment>
<comment type="function">
    <text evidence="11">Proton-conducting pore forming subunit of the V0 complex of vacuolar(H+)-ATPase (V-ATPase), a multisubunit enzyme composed of a peripheral complex (V1) that hydrolyzes ATP and a membrane integral complex (V0) that translocates protons. V-ATPase is responsible for acidifying and maintaining the pH of intracellular compartments.</text>
</comment>
<feature type="transmembrane region" description="Helical" evidence="13">
    <location>
        <begin position="203"/>
        <end position="220"/>
    </location>
</feature>
<evidence type="ECO:0000256" key="13">
    <source>
        <dbReference type="RuleBase" id="RU363060"/>
    </source>
</evidence>
<feature type="transmembrane region" description="Helical" evidence="13">
    <location>
        <begin position="300"/>
        <end position="323"/>
    </location>
</feature>
<dbReference type="Pfam" id="PF00137">
    <property type="entry name" value="ATP-synt_C"/>
    <property type="match status" value="1"/>
</dbReference>
<feature type="transmembrane region" description="Helical" evidence="13">
    <location>
        <begin position="357"/>
        <end position="375"/>
    </location>
</feature>
<evidence type="ECO:0000313" key="17">
    <source>
        <dbReference type="EMBL" id="KAK9416180.1"/>
    </source>
</evidence>
<evidence type="ECO:0000313" key="18">
    <source>
        <dbReference type="Proteomes" id="UP001408356"/>
    </source>
</evidence>
<keyword evidence="10 13" id="KW-0472">Membrane</keyword>
<comment type="subunit">
    <text evidence="12 13">V-ATPase is a heteromultimeric enzyme composed of a peripheral catalytic V1 complex (components A to H) attached to an integral membrane V0 proton pore complex (components: a, c, c', c'', d, e, f and VOA1). The decameric c-ring forms the proton-conducting pore, and is composed of eight proteolipid subunits c, one subunit c' and one subunit c''.</text>
</comment>
<gene>
    <name evidence="17" type="ORF">SUNI508_09760</name>
</gene>
<dbReference type="InterPro" id="IPR035921">
    <property type="entry name" value="F/V-ATP_Csub_sf"/>
</dbReference>
<feature type="transmembrane region" description="Helical" evidence="13">
    <location>
        <begin position="51"/>
        <end position="77"/>
    </location>
</feature>
<feature type="transmembrane region" description="Helical" evidence="13">
    <location>
        <begin position="84"/>
        <end position="101"/>
    </location>
</feature>
<feature type="compositionally biased region" description="Low complexity" evidence="14">
    <location>
        <begin position="422"/>
        <end position="432"/>
    </location>
</feature>
<feature type="domain" description="V-ATPase proteolipid subunit C-like" evidence="15">
    <location>
        <begin position="10"/>
        <end position="76"/>
    </location>
</feature>
<dbReference type="InterPro" id="IPR004853">
    <property type="entry name" value="Sugar_P_trans_dom"/>
</dbReference>
<feature type="domain" description="Sugar phosphate transporter" evidence="16">
    <location>
        <begin position="86"/>
        <end position="374"/>
    </location>
</feature>
<feature type="transmembrane region" description="Helical" evidence="13">
    <location>
        <begin position="7"/>
        <end position="31"/>
    </location>
</feature>